<dbReference type="Gene3D" id="3.40.50.150">
    <property type="entry name" value="Vaccinia Virus protein VP39"/>
    <property type="match status" value="1"/>
</dbReference>
<dbReference type="GO" id="GO:0032259">
    <property type="term" value="P:methylation"/>
    <property type="evidence" value="ECO:0007669"/>
    <property type="project" value="UniProtKB-KW"/>
</dbReference>
<gene>
    <name evidence="2" type="ORF">G6N73_13805</name>
</gene>
<comment type="caution">
    <text evidence="2">The sequence shown here is derived from an EMBL/GenBank/DDBJ whole genome shotgun (WGS) entry which is preliminary data.</text>
</comment>
<dbReference type="Proteomes" id="UP001642900">
    <property type="component" value="Unassembled WGS sequence"/>
</dbReference>
<keyword evidence="2" id="KW-0808">Transferase</keyword>
<dbReference type="PANTHER" id="PTHR36973">
    <property type="entry name" value="SLL1456 PROTEIN-RELATED"/>
    <property type="match status" value="1"/>
</dbReference>
<dbReference type="EMBL" id="JAAKZF010000015">
    <property type="protein sequence ID" value="NGO52238.1"/>
    <property type="molecule type" value="Genomic_DNA"/>
</dbReference>
<dbReference type="InterPro" id="IPR053188">
    <property type="entry name" value="FkbM_Methyltransferase"/>
</dbReference>
<evidence type="ECO:0000313" key="3">
    <source>
        <dbReference type="Proteomes" id="UP001642900"/>
    </source>
</evidence>
<dbReference type="PANTHER" id="PTHR36973:SF4">
    <property type="entry name" value="NODULATION PROTEIN"/>
    <property type="match status" value="1"/>
</dbReference>
<accession>A0A6G4WD27</accession>
<dbReference type="Pfam" id="PF05050">
    <property type="entry name" value="Methyltransf_21"/>
    <property type="match status" value="1"/>
</dbReference>
<protein>
    <submittedName>
        <fullName evidence="2">FkbM family methyltransferase</fullName>
    </submittedName>
</protein>
<dbReference type="GO" id="GO:0008171">
    <property type="term" value="F:O-methyltransferase activity"/>
    <property type="evidence" value="ECO:0007669"/>
    <property type="project" value="TreeGrafter"/>
</dbReference>
<dbReference type="RefSeq" id="WP_165028443.1">
    <property type="nucleotide sequence ID" value="NZ_JAAKZF010000015.1"/>
</dbReference>
<keyword evidence="2" id="KW-0489">Methyltransferase</keyword>
<dbReference type="AlphaFoldDB" id="A0A6G4WD27"/>
<dbReference type="InterPro" id="IPR029063">
    <property type="entry name" value="SAM-dependent_MTases_sf"/>
</dbReference>
<dbReference type="InterPro" id="IPR006342">
    <property type="entry name" value="FkbM_mtfrase"/>
</dbReference>
<evidence type="ECO:0000313" key="2">
    <source>
        <dbReference type="EMBL" id="NGO52238.1"/>
    </source>
</evidence>
<proteinExistence type="predicted"/>
<organism evidence="2 3">
    <name type="scientific">Allomesorhizobium camelthorni</name>
    <dbReference type="NCBI Taxonomy" id="475069"/>
    <lineage>
        <taxon>Bacteria</taxon>
        <taxon>Pseudomonadati</taxon>
        <taxon>Pseudomonadota</taxon>
        <taxon>Alphaproteobacteria</taxon>
        <taxon>Hyphomicrobiales</taxon>
        <taxon>Phyllobacteriaceae</taxon>
        <taxon>Allomesorhizobium</taxon>
    </lineage>
</organism>
<evidence type="ECO:0000259" key="1">
    <source>
        <dbReference type="Pfam" id="PF05050"/>
    </source>
</evidence>
<feature type="domain" description="Methyltransferase FkbM" evidence="1">
    <location>
        <begin position="24"/>
        <end position="192"/>
    </location>
</feature>
<reference evidence="2 3" key="1">
    <citation type="submission" date="2020-02" db="EMBL/GenBank/DDBJ databases">
        <title>Genome sequence of strain CCNWXJ40-4.</title>
        <authorList>
            <person name="Gao J."/>
            <person name="Sun J."/>
        </authorList>
    </citation>
    <scope>NUCLEOTIDE SEQUENCE [LARGE SCALE GENOMIC DNA]</scope>
    <source>
        <strain evidence="2 3">CCNWXJ 40-4</strain>
    </source>
</reference>
<dbReference type="NCBIfam" id="TIGR01444">
    <property type="entry name" value="fkbM_fam"/>
    <property type="match status" value="1"/>
</dbReference>
<dbReference type="SUPFAM" id="SSF53335">
    <property type="entry name" value="S-adenosyl-L-methionine-dependent methyltransferases"/>
    <property type="match status" value="1"/>
</dbReference>
<keyword evidence="3" id="KW-1185">Reference proteome</keyword>
<sequence>MDESELWQTVRRLGEKSEGRTIVDVGAYLGATSAWFLRNFPRAHVYPFEPDPRSYDRLRGNVEGVARAHPSDVALSSAKGEAVFNLGTQGFISSLYSREEERRRYYRRDFTMVDRVPVKTDTLDNLFHEMTIDVLKLDTQGAELDILRGGEGLLKRGAVSIIVTEFFFIQHYAGVPLLDSVWSYLRQFGYEIYNLFKGSQAANGQIRYGDAIFVSPGFRHTVIDAVPDEE</sequence>
<name>A0A6G4WD27_9HYPH</name>